<dbReference type="PRINTS" id="PR00455">
    <property type="entry name" value="HTHTETR"/>
</dbReference>
<dbReference type="OrthoDB" id="135877at2157"/>
<organism evidence="6 7">
    <name type="scientific">Promethearchaeum syntrophicum</name>
    <dbReference type="NCBI Taxonomy" id="2594042"/>
    <lineage>
        <taxon>Archaea</taxon>
        <taxon>Promethearchaeati</taxon>
        <taxon>Promethearchaeota</taxon>
        <taxon>Promethearchaeia</taxon>
        <taxon>Promethearchaeales</taxon>
        <taxon>Promethearchaeaceae</taxon>
        <taxon>Promethearchaeum</taxon>
    </lineage>
</organism>
<proteinExistence type="predicted"/>
<dbReference type="Gene3D" id="1.10.10.60">
    <property type="entry name" value="Homeodomain-like"/>
    <property type="match status" value="1"/>
</dbReference>
<dbReference type="PANTHER" id="PTHR47506">
    <property type="entry name" value="TRANSCRIPTIONAL REGULATORY PROTEIN"/>
    <property type="match status" value="1"/>
</dbReference>
<keyword evidence="1" id="KW-0805">Transcription regulation</keyword>
<dbReference type="InterPro" id="IPR013571">
    <property type="entry name" value="Tscrpt_reg_QacR_C"/>
</dbReference>
<evidence type="ECO:0000256" key="3">
    <source>
        <dbReference type="ARBA" id="ARBA00023163"/>
    </source>
</evidence>
<evidence type="ECO:0000313" key="7">
    <source>
        <dbReference type="Proteomes" id="UP000321408"/>
    </source>
</evidence>
<reference evidence="6 7" key="2">
    <citation type="journal article" date="2024" name="Int. J. Syst. Evol. Microbiol.">
        <title>Promethearchaeum syntrophicum gen. nov., sp. nov., an anaerobic, obligately syntrophic archaeon, the first isolate of the lineage 'Asgard' archaea, and proposal of the new archaeal phylum Promethearchaeota phyl. nov. and kingdom Promethearchaeati regn. nov.</title>
        <authorList>
            <person name="Imachi H."/>
            <person name="Nobu M.K."/>
            <person name="Kato S."/>
            <person name="Takaki Y."/>
            <person name="Miyazaki M."/>
            <person name="Miyata M."/>
            <person name="Ogawara M."/>
            <person name="Saito Y."/>
            <person name="Sakai S."/>
            <person name="Tahara Y.O."/>
            <person name="Takano Y."/>
            <person name="Tasumi E."/>
            <person name="Uematsu K."/>
            <person name="Yoshimura T."/>
            <person name="Itoh T."/>
            <person name="Ohkuma M."/>
            <person name="Takai K."/>
        </authorList>
    </citation>
    <scope>NUCLEOTIDE SEQUENCE [LARGE SCALE GENOMIC DNA]</scope>
    <source>
        <strain evidence="6 7">MK-D1</strain>
    </source>
</reference>
<dbReference type="GO" id="GO:0045892">
    <property type="term" value="P:negative regulation of DNA-templated transcription"/>
    <property type="evidence" value="ECO:0007669"/>
    <property type="project" value="InterPro"/>
</dbReference>
<evidence type="ECO:0000256" key="1">
    <source>
        <dbReference type="ARBA" id="ARBA00023015"/>
    </source>
</evidence>
<dbReference type="Proteomes" id="UP000321408">
    <property type="component" value="Chromosome"/>
</dbReference>
<feature type="DNA-binding region" description="H-T-H motif" evidence="4">
    <location>
        <begin position="24"/>
        <end position="43"/>
    </location>
</feature>
<dbReference type="PROSITE" id="PS50977">
    <property type="entry name" value="HTH_TETR_2"/>
    <property type="match status" value="1"/>
</dbReference>
<evidence type="ECO:0000259" key="5">
    <source>
        <dbReference type="PROSITE" id="PS50977"/>
    </source>
</evidence>
<dbReference type="EMBL" id="CP042905">
    <property type="protein sequence ID" value="QEE14515.1"/>
    <property type="molecule type" value="Genomic_DNA"/>
</dbReference>
<reference evidence="6 7" key="1">
    <citation type="journal article" date="2020" name="Nature">
        <title>Isolation of an archaeon at the prokaryote-eukaryote interface.</title>
        <authorList>
            <person name="Imachi H."/>
            <person name="Nobu M.K."/>
            <person name="Nakahara N."/>
            <person name="Morono Y."/>
            <person name="Ogawara M."/>
            <person name="Takaki Y."/>
            <person name="Takano Y."/>
            <person name="Uematsu K."/>
            <person name="Ikuta T."/>
            <person name="Ito M."/>
            <person name="Matsui Y."/>
            <person name="Miyazaki M."/>
            <person name="Murata K."/>
            <person name="Saito Y."/>
            <person name="Sakai S."/>
            <person name="Song C."/>
            <person name="Tasumi E."/>
            <person name="Yamanaka Y."/>
            <person name="Yamaguchi T."/>
            <person name="Kamagata Y."/>
            <person name="Tamaki H."/>
            <person name="Takai K."/>
        </authorList>
    </citation>
    <scope>NUCLEOTIDE SEQUENCE [LARGE SCALE GENOMIC DNA]</scope>
    <source>
        <strain evidence="6 7">MK-D1</strain>
    </source>
</reference>
<accession>A0A5B9D686</accession>
<name>A0A5B9D686_9ARCH</name>
<dbReference type="GeneID" id="41328331"/>
<dbReference type="SUPFAM" id="SSF48498">
    <property type="entry name" value="Tetracyclin repressor-like, C-terminal domain"/>
    <property type="match status" value="1"/>
</dbReference>
<gene>
    <name evidence="6" type="ORF">DSAG12_00328</name>
</gene>
<evidence type="ECO:0000313" key="6">
    <source>
        <dbReference type="EMBL" id="QEE14515.1"/>
    </source>
</evidence>
<dbReference type="InterPro" id="IPR009057">
    <property type="entry name" value="Homeodomain-like_sf"/>
</dbReference>
<keyword evidence="2 4" id="KW-0238">DNA-binding</keyword>
<protein>
    <submittedName>
        <fullName evidence="6">TetR/AcrR family transcriptional regulator</fullName>
    </submittedName>
</protein>
<evidence type="ECO:0000256" key="4">
    <source>
        <dbReference type="PROSITE-ProRule" id="PRU00335"/>
    </source>
</evidence>
<dbReference type="KEGG" id="psyt:DSAG12_00328"/>
<keyword evidence="7" id="KW-1185">Reference proteome</keyword>
<dbReference type="Pfam" id="PF00440">
    <property type="entry name" value="TetR_N"/>
    <property type="match status" value="1"/>
</dbReference>
<evidence type="ECO:0000256" key="2">
    <source>
        <dbReference type="ARBA" id="ARBA00023125"/>
    </source>
</evidence>
<dbReference type="InterPro" id="IPR036271">
    <property type="entry name" value="Tet_transcr_reg_TetR-rel_C_sf"/>
</dbReference>
<dbReference type="Pfam" id="PF08360">
    <property type="entry name" value="TetR_C_5"/>
    <property type="match status" value="1"/>
</dbReference>
<dbReference type="RefSeq" id="WP_147661468.1">
    <property type="nucleotide sequence ID" value="NZ_CP042905.2"/>
</dbReference>
<dbReference type="Gene3D" id="1.10.357.10">
    <property type="entry name" value="Tetracycline Repressor, domain 2"/>
    <property type="match status" value="1"/>
</dbReference>
<keyword evidence="3" id="KW-0804">Transcription</keyword>
<dbReference type="SUPFAM" id="SSF46689">
    <property type="entry name" value="Homeodomain-like"/>
    <property type="match status" value="1"/>
</dbReference>
<feature type="domain" description="HTH tetR-type" evidence="5">
    <location>
        <begin position="1"/>
        <end position="61"/>
    </location>
</feature>
<dbReference type="AlphaFoldDB" id="A0A5B9D686"/>
<dbReference type="GO" id="GO:0003677">
    <property type="term" value="F:DNA binding"/>
    <property type="evidence" value="ECO:0007669"/>
    <property type="project" value="UniProtKB-UniRule"/>
</dbReference>
<sequence>MMEKSEIIVTAQEIFERFGYKKTTLKDIGEAVGLDKTSLYHYFKNKEDLFIEVLLLNFQRYKDQFTTISQPLSVQEQVYLFFEYHLKFFLKNSLFSQLISLDFKLLSKNILYRIVEVREYEYQFFSNLIEEGISKGEIRNLNTKQIVTTFFHLLEGLKRNITSNQLIHKEEPDLKLILADIRSSIALFFTGIKKLT</sequence>
<dbReference type="InterPro" id="IPR001647">
    <property type="entry name" value="HTH_TetR"/>
</dbReference>
<dbReference type="GO" id="GO:0003700">
    <property type="term" value="F:DNA-binding transcription factor activity"/>
    <property type="evidence" value="ECO:0007669"/>
    <property type="project" value="InterPro"/>
</dbReference>
<dbReference type="PANTHER" id="PTHR47506:SF1">
    <property type="entry name" value="HTH-TYPE TRANSCRIPTIONAL REGULATOR YJDC"/>
    <property type="match status" value="1"/>
</dbReference>